<dbReference type="CDD" id="cd07920">
    <property type="entry name" value="Pumilio"/>
    <property type="match status" value="1"/>
</dbReference>
<accession>Q5AYP3</accession>
<dbReference type="PANTHER" id="PTHR12537">
    <property type="entry name" value="RNA BINDING PROTEIN PUMILIO-RELATED"/>
    <property type="match status" value="1"/>
</dbReference>
<dbReference type="PROSITE" id="PS50303">
    <property type="entry name" value="PUM_HD"/>
    <property type="match status" value="1"/>
</dbReference>
<keyword evidence="3" id="KW-0677">Repeat</keyword>
<dbReference type="OrthoDB" id="668540at2759"/>
<dbReference type="OMA" id="PSQYVQF"/>
<feature type="repeat" description="Pumilio" evidence="5">
    <location>
        <begin position="715"/>
        <end position="753"/>
    </location>
</feature>
<feature type="repeat" description="Pumilio" evidence="5">
    <location>
        <begin position="639"/>
        <end position="674"/>
    </location>
</feature>
<feature type="repeat" description="Pumilio" evidence="5">
    <location>
        <begin position="603"/>
        <end position="638"/>
    </location>
</feature>
<dbReference type="InterPro" id="IPR033712">
    <property type="entry name" value="Pumilio_RNA-bd"/>
</dbReference>
<dbReference type="InterPro" id="IPR011989">
    <property type="entry name" value="ARM-like"/>
</dbReference>
<name>Q5AYP3_EMENI</name>
<dbReference type="HOGENOM" id="CLU_004017_4_2_1"/>
<organism evidence="8 9">
    <name type="scientific">Emericella nidulans (strain FGSC A4 / ATCC 38163 / CBS 112.46 / NRRL 194 / M139)</name>
    <name type="common">Aspergillus nidulans</name>
    <dbReference type="NCBI Taxonomy" id="227321"/>
    <lineage>
        <taxon>Eukaryota</taxon>
        <taxon>Fungi</taxon>
        <taxon>Dikarya</taxon>
        <taxon>Ascomycota</taxon>
        <taxon>Pezizomycotina</taxon>
        <taxon>Eurotiomycetes</taxon>
        <taxon>Eurotiomycetidae</taxon>
        <taxon>Eurotiales</taxon>
        <taxon>Aspergillaceae</taxon>
        <taxon>Aspergillus</taxon>
        <taxon>Aspergillus subgen. Nidulantes</taxon>
    </lineage>
</organism>
<dbReference type="SMART" id="SM00025">
    <property type="entry name" value="Pumilio"/>
    <property type="match status" value="8"/>
</dbReference>
<feature type="repeat" description="Pumilio" evidence="5">
    <location>
        <begin position="495"/>
        <end position="530"/>
    </location>
</feature>
<accession>C8V122</accession>
<dbReference type="InterPro" id="IPR033133">
    <property type="entry name" value="PUM-HD"/>
</dbReference>
<dbReference type="Proteomes" id="UP000000560">
    <property type="component" value="Chromosome I"/>
</dbReference>
<feature type="region of interest" description="Disordered" evidence="6">
    <location>
        <begin position="1"/>
        <end position="22"/>
    </location>
</feature>
<sequence length="849" mass="93968">MQPSALNERTRGAHGRISSGLGGNSSWGMSDIWRNNMDDSVARSTIEGISGSSSLLPSSESDGWDIRRNVPWPSRAQGNGMATSPVQNRSNDLGGVLVDGNDASSYFTQSVSSTLGPSPGTGQVTYLDSGSERISPAGETSAMGNRVLFNNNDRRSVGLTGTAGTAAYPAQSGFATPLESARSEHKGTMSMSSMQTLADNIQRGQIRNGYAHSSHNSTSNASQRPNHAAFPSFCSDTPFPNRYGNNPTELSTSLERMQMSETPNATSRPPYVSHASLDTSLSRLRHQVSRDEDSYQAAQGYGNEFLPQNPALAYQIAQSPHIRERDIVTYGDYPLNGAYYNGRPAGSNSGGRYRHGFANNAQENQLPGLQGRLREDIPVESPYQVSHMLARQRQFTPAYDYGYQSPAALASIYPVAQLNATALTTRLPSREHGSPQESWGPVLADFRLHGKNKRFELKDIYGHIVEFSGDQYGSRFLQQKIETANSDEKDRVFREILPNFLQLAQDIFGNYVAQKLYEHGNQTQKKMMTEDMRSKVVKLSLSPYGCRVVQKALEHVLTDQQAWLVREIQPQVLECVESQHGNHVIQKVFEYVPTQYTKGLVDSFRGQVERQSTHSYGCRVIQRMLEFCEDVDRRFILAEIRACAPRLIEDQYGNYVIQHIIQSGEEEDRSFMIEMVKQKLLWYSKHKFASNVVEKSIEFGNEAQRQDIITRLTAKTEGHETQLIELMADQYGNYVFQKVLGHLSGVERAALVDRIKPLLVHLKKSNCGKQIAAIEKLIGDSSPSPNPAIPASNHASSTTPPNSHKSSPQPVKRAVEERFVATPPTPPPTDNQSNGEGTAVSAELTGPMQ</sequence>
<evidence type="ECO:0000256" key="1">
    <source>
        <dbReference type="ARBA" id="ARBA00022517"/>
    </source>
</evidence>
<dbReference type="Pfam" id="PF00806">
    <property type="entry name" value="PUF"/>
    <property type="match status" value="8"/>
</dbReference>
<dbReference type="STRING" id="227321.Q5AYP3"/>
<feature type="repeat" description="Pumilio" evidence="5">
    <location>
        <begin position="459"/>
        <end position="494"/>
    </location>
</feature>
<feature type="domain" description="PUM-HD" evidence="7">
    <location>
        <begin position="438"/>
        <end position="779"/>
    </location>
</feature>
<dbReference type="eggNOG" id="KOG1488">
    <property type="taxonomic scope" value="Eukaryota"/>
</dbReference>
<feature type="compositionally biased region" description="Low complexity" evidence="6">
    <location>
        <begin position="211"/>
        <end position="222"/>
    </location>
</feature>
<proteinExistence type="predicted"/>
<evidence type="ECO:0000256" key="5">
    <source>
        <dbReference type="PROSITE-ProRule" id="PRU00317"/>
    </source>
</evidence>
<dbReference type="PANTHER" id="PTHR12537:SF12">
    <property type="entry name" value="MATERNAL PROTEIN PUMILIO"/>
    <property type="match status" value="1"/>
</dbReference>
<feature type="repeat" description="Pumilio" evidence="5">
    <location>
        <begin position="675"/>
        <end position="710"/>
    </location>
</feature>
<evidence type="ECO:0000256" key="2">
    <source>
        <dbReference type="ARBA" id="ARBA00022552"/>
    </source>
</evidence>
<feature type="region of interest" description="Disordered" evidence="6">
    <location>
        <begin position="49"/>
        <end position="91"/>
    </location>
</feature>
<gene>
    <name evidence="8" type="ORF">ANIA_06587</name>
</gene>
<reference evidence="9" key="2">
    <citation type="journal article" date="2009" name="Fungal Genet. Biol.">
        <title>The 2008 update of the Aspergillus nidulans genome annotation: a community effort.</title>
        <authorList>
            <person name="Wortman J.R."/>
            <person name="Gilsenan J.M."/>
            <person name="Joardar V."/>
            <person name="Deegan J."/>
            <person name="Clutterbuck J."/>
            <person name="Andersen M.R."/>
            <person name="Archer D."/>
            <person name="Bencina M."/>
            <person name="Braus G."/>
            <person name="Coutinho P."/>
            <person name="von Dohren H."/>
            <person name="Doonan J."/>
            <person name="Driessen A.J."/>
            <person name="Durek P."/>
            <person name="Espeso E."/>
            <person name="Fekete E."/>
            <person name="Flipphi M."/>
            <person name="Estrada C.G."/>
            <person name="Geysens S."/>
            <person name="Goldman G."/>
            <person name="de Groot P.W."/>
            <person name="Hansen K."/>
            <person name="Harris S.D."/>
            <person name="Heinekamp T."/>
            <person name="Helmstaedt K."/>
            <person name="Henrissat B."/>
            <person name="Hofmann G."/>
            <person name="Homan T."/>
            <person name="Horio T."/>
            <person name="Horiuchi H."/>
            <person name="James S."/>
            <person name="Jones M."/>
            <person name="Karaffa L."/>
            <person name="Karanyi Z."/>
            <person name="Kato M."/>
            <person name="Keller N."/>
            <person name="Kelly D.E."/>
            <person name="Kiel J.A."/>
            <person name="Kim J.M."/>
            <person name="van der Klei I.J."/>
            <person name="Klis F.M."/>
            <person name="Kovalchuk A."/>
            <person name="Krasevec N."/>
            <person name="Kubicek C.P."/>
            <person name="Liu B."/>
            <person name="Maccabe A."/>
            <person name="Meyer V."/>
            <person name="Mirabito P."/>
            <person name="Miskei M."/>
            <person name="Mos M."/>
            <person name="Mullins J."/>
            <person name="Nelson D.R."/>
            <person name="Nielsen J."/>
            <person name="Oakley B.R."/>
            <person name="Osmani S.A."/>
            <person name="Pakula T."/>
            <person name="Paszewski A."/>
            <person name="Paulsen I."/>
            <person name="Pilsyk S."/>
            <person name="Pocsi I."/>
            <person name="Punt P.J."/>
            <person name="Ram A.F."/>
            <person name="Ren Q."/>
            <person name="Robellet X."/>
            <person name="Robson G."/>
            <person name="Seiboth B."/>
            <person name="van Solingen P."/>
            <person name="Specht T."/>
            <person name="Sun J."/>
            <person name="Taheri-Talesh N."/>
            <person name="Takeshita N."/>
            <person name="Ussery D."/>
            <person name="vanKuyk P.A."/>
            <person name="Visser H."/>
            <person name="van de Vondervoort P.J."/>
            <person name="de Vries R.P."/>
            <person name="Walton J."/>
            <person name="Xiang X."/>
            <person name="Xiong Y."/>
            <person name="Zeng A.P."/>
            <person name="Brandt B.W."/>
            <person name="Cornell M.J."/>
            <person name="van den Hondel C.A."/>
            <person name="Visser J."/>
            <person name="Oliver S.G."/>
            <person name="Turner G."/>
        </authorList>
    </citation>
    <scope>GENOME REANNOTATION</scope>
    <source>
        <strain evidence="9">FGSC A4 / ATCC 38163 / CBS 112.46 / NRRL 194 / M139</strain>
    </source>
</reference>
<feature type="repeat" description="Pumilio" evidence="5">
    <location>
        <begin position="531"/>
        <end position="566"/>
    </location>
</feature>
<dbReference type="PROSITE" id="PS50302">
    <property type="entry name" value="PUM"/>
    <property type="match status" value="8"/>
</dbReference>
<comment type="function">
    <text evidence="4">RNA-binding nucleolar protein required for pre-rRNA processing. Involved in production of 18S rRNA and assembly of small ribosomal subunit.</text>
</comment>
<evidence type="ECO:0000313" key="9">
    <source>
        <dbReference type="Proteomes" id="UP000000560"/>
    </source>
</evidence>
<dbReference type="RefSeq" id="XP_664191.1">
    <property type="nucleotide sequence ID" value="XM_659099.1"/>
</dbReference>
<protein>
    <submittedName>
        <fullName evidence="8">mRNA binding protein Pumilio 2, putative (AFU_orthologue AFUA_6G04310)</fullName>
    </submittedName>
</protein>
<dbReference type="GeneID" id="2870653"/>
<evidence type="ECO:0000259" key="7">
    <source>
        <dbReference type="PROSITE" id="PS50303"/>
    </source>
</evidence>
<keyword evidence="2" id="KW-0698">rRNA processing</keyword>
<dbReference type="GO" id="GO:0005737">
    <property type="term" value="C:cytoplasm"/>
    <property type="evidence" value="ECO:0000318"/>
    <property type="project" value="GO_Central"/>
</dbReference>
<evidence type="ECO:0000256" key="6">
    <source>
        <dbReference type="SAM" id="MobiDB-lite"/>
    </source>
</evidence>
<dbReference type="InParanoid" id="Q5AYP3"/>
<dbReference type="AlphaFoldDB" id="Q5AYP3"/>
<dbReference type="GO" id="GO:0000288">
    <property type="term" value="P:nuclear-transcribed mRNA catabolic process, deadenylation-dependent decay"/>
    <property type="evidence" value="ECO:0000318"/>
    <property type="project" value="GO_Central"/>
</dbReference>
<feature type="compositionally biased region" description="Polar residues" evidence="6">
    <location>
        <begin position="798"/>
        <end position="809"/>
    </location>
</feature>
<dbReference type="InterPro" id="IPR001313">
    <property type="entry name" value="Pumilio_RNA-bd_rpt"/>
</dbReference>
<dbReference type="Gene3D" id="1.25.10.10">
    <property type="entry name" value="Leucine-rich Repeat Variant"/>
    <property type="match status" value="1"/>
</dbReference>
<dbReference type="GO" id="GO:0003730">
    <property type="term" value="F:mRNA 3'-UTR binding"/>
    <property type="evidence" value="ECO:0000318"/>
    <property type="project" value="GO_Central"/>
</dbReference>
<keyword evidence="9" id="KW-1185">Reference proteome</keyword>
<dbReference type="InterPro" id="IPR016024">
    <property type="entry name" value="ARM-type_fold"/>
</dbReference>
<dbReference type="KEGG" id="ani:ANIA_06587"/>
<keyword evidence="1" id="KW-0690">Ribosome biogenesis</keyword>
<feature type="repeat" description="Pumilio" evidence="5">
    <location>
        <begin position="567"/>
        <end position="602"/>
    </location>
</feature>
<reference evidence="9" key="1">
    <citation type="journal article" date="2005" name="Nature">
        <title>Sequencing of Aspergillus nidulans and comparative analysis with A. fumigatus and A. oryzae.</title>
        <authorList>
            <person name="Galagan J.E."/>
            <person name="Calvo S.E."/>
            <person name="Cuomo C."/>
            <person name="Ma L.J."/>
            <person name="Wortman J.R."/>
            <person name="Batzoglou S."/>
            <person name="Lee S.I."/>
            <person name="Basturkmen M."/>
            <person name="Spevak C.C."/>
            <person name="Clutterbuck J."/>
            <person name="Kapitonov V."/>
            <person name="Jurka J."/>
            <person name="Scazzocchio C."/>
            <person name="Farman M."/>
            <person name="Butler J."/>
            <person name="Purcell S."/>
            <person name="Harris S."/>
            <person name="Braus G.H."/>
            <person name="Draht O."/>
            <person name="Busch S."/>
            <person name="D'Enfert C."/>
            <person name="Bouchier C."/>
            <person name="Goldman G.H."/>
            <person name="Bell-Pedersen D."/>
            <person name="Griffiths-Jones S."/>
            <person name="Doonan J.H."/>
            <person name="Yu J."/>
            <person name="Vienken K."/>
            <person name="Pain A."/>
            <person name="Freitag M."/>
            <person name="Selker E.U."/>
            <person name="Archer D.B."/>
            <person name="Penalva M.A."/>
            <person name="Oakley B.R."/>
            <person name="Momany M."/>
            <person name="Tanaka T."/>
            <person name="Kumagai T."/>
            <person name="Asai K."/>
            <person name="Machida M."/>
            <person name="Nierman W.C."/>
            <person name="Denning D.W."/>
            <person name="Caddick M."/>
            <person name="Hynes M."/>
            <person name="Paoletti M."/>
            <person name="Fischer R."/>
            <person name="Miller B."/>
            <person name="Dyer P."/>
            <person name="Sachs M.S."/>
            <person name="Osmani S.A."/>
            <person name="Birren B.W."/>
        </authorList>
    </citation>
    <scope>NUCLEOTIDE SEQUENCE [LARGE SCALE GENOMIC DNA]</scope>
    <source>
        <strain evidence="9">FGSC A4 / ATCC 38163 / CBS 112.46 / NRRL 194 / M139</strain>
    </source>
</reference>
<dbReference type="EMBL" id="BN001301">
    <property type="protein sequence ID" value="CBF71045.1"/>
    <property type="molecule type" value="Genomic_DNA"/>
</dbReference>
<evidence type="ECO:0000256" key="4">
    <source>
        <dbReference type="ARBA" id="ARBA00024893"/>
    </source>
</evidence>
<feature type="region of interest" description="Disordered" evidence="6">
    <location>
        <begin position="210"/>
        <end position="249"/>
    </location>
</feature>
<evidence type="ECO:0000313" key="8">
    <source>
        <dbReference type="EMBL" id="CBF71045.1"/>
    </source>
</evidence>
<dbReference type="SUPFAM" id="SSF48371">
    <property type="entry name" value="ARM repeat"/>
    <property type="match status" value="1"/>
</dbReference>
<feature type="compositionally biased region" description="Low complexity" evidence="6">
    <location>
        <begin position="49"/>
        <end position="61"/>
    </location>
</feature>
<feature type="region of interest" description="Disordered" evidence="6">
    <location>
        <begin position="782"/>
        <end position="849"/>
    </location>
</feature>
<evidence type="ECO:0000256" key="3">
    <source>
        <dbReference type="ARBA" id="ARBA00022737"/>
    </source>
</evidence>
<feature type="compositionally biased region" description="Polar residues" evidence="6">
    <location>
        <begin position="76"/>
        <end position="91"/>
    </location>
</feature>
<dbReference type="GO" id="GO:0006364">
    <property type="term" value="P:rRNA processing"/>
    <property type="evidence" value="ECO:0007669"/>
    <property type="project" value="UniProtKB-KW"/>
</dbReference>